<dbReference type="Proteomes" id="UP000322873">
    <property type="component" value="Unassembled WGS sequence"/>
</dbReference>
<feature type="compositionally biased region" description="Low complexity" evidence="1">
    <location>
        <begin position="109"/>
        <end position="146"/>
    </location>
</feature>
<dbReference type="EMBL" id="VICG01000004">
    <property type="protein sequence ID" value="KAA8573226.1"/>
    <property type="molecule type" value="Genomic_DNA"/>
</dbReference>
<keyword evidence="3" id="KW-1185">Reference proteome</keyword>
<feature type="region of interest" description="Disordered" evidence="1">
    <location>
        <begin position="99"/>
        <end position="185"/>
    </location>
</feature>
<protein>
    <submittedName>
        <fullName evidence="2">Uncharacterized protein</fullName>
    </submittedName>
</protein>
<feature type="compositionally biased region" description="Basic residues" evidence="1">
    <location>
        <begin position="199"/>
        <end position="210"/>
    </location>
</feature>
<sequence>MMTSKTAANCDSICGPAGWREEWQSIQVKSILARRVRWINERLVQRHDRGDTRVDVRKGWKGGWMVRLRYINSMGLVVRRCKICSMYFDLYAHVRPCAPETEPEDNDESPTLSLISSSSSSSSSSPTSALSSNRPPSINTSTTSSPQRPPPPRKRPDPLPCCPPVPNPQYRTSSPPKPPKHSPSANADIVLQYGKHTLKRSASPHRRRAAAHPISGPDTKAAAATTASCGRNGSSKWDPASLLVRRPCCRAHGPEFFPRLISSHLISAHHTAPHRISSSPLLLPAYLACVQVPSVLTV</sequence>
<proteinExistence type="predicted"/>
<evidence type="ECO:0000313" key="3">
    <source>
        <dbReference type="Proteomes" id="UP000322873"/>
    </source>
</evidence>
<name>A0A5M9JZB9_MONFR</name>
<evidence type="ECO:0000313" key="2">
    <source>
        <dbReference type="EMBL" id="KAA8573226.1"/>
    </source>
</evidence>
<feature type="region of interest" description="Disordered" evidence="1">
    <location>
        <begin position="199"/>
        <end position="220"/>
    </location>
</feature>
<feature type="compositionally biased region" description="Pro residues" evidence="1">
    <location>
        <begin position="158"/>
        <end position="167"/>
    </location>
</feature>
<accession>A0A5M9JZB9</accession>
<evidence type="ECO:0000256" key="1">
    <source>
        <dbReference type="SAM" id="MobiDB-lite"/>
    </source>
</evidence>
<organism evidence="2 3">
    <name type="scientific">Monilinia fructicola</name>
    <name type="common">Brown rot fungus</name>
    <name type="synonym">Ciboria fructicola</name>
    <dbReference type="NCBI Taxonomy" id="38448"/>
    <lineage>
        <taxon>Eukaryota</taxon>
        <taxon>Fungi</taxon>
        <taxon>Dikarya</taxon>
        <taxon>Ascomycota</taxon>
        <taxon>Pezizomycotina</taxon>
        <taxon>Leotiomycetes</taxon>
        <taxon>Helotiales</taxon>
        <taxon>Sclerotiniaceae</taxon>
        <taxon>Monilinia</taxon>
    </lineage>
</organism>
<dbReference type="AlphaFoldDB" id="A0A5M9JZB9"/>
<comment type="caution">
    <text evidence="2">The sequence shown here is derived from an EMBL/GenBank/DDBJ whole genome shotgun (WGS) entry which is preliminary data.</text>
</comment>
<reference evidence="2 3" key="1">
    <citation type="submission" date="2019-06" db="EMBL/GenBank/DDBJ databases">
        <title>Genome Sequence of the Brown Rot Fungal Pathogen Monilinia fructicola.</title>
        <authorList>
            <person name="De Miccolis Angelini R.M."/>
            <person name="Landi L."/>
            <person name="Abate D."/>
            <person name="Pollastro S."/>
            <person name="Romanazzi G."/>
            <person name="Faretra F."/>
        </authorList>
    </citation>
    <scope>NUCLEOTIDE SEQUENCE [LARGE SCALE GENOMIC DNA]</scope>
    <source>
        <strain evidence="2 3">Mfrc123</strain>
    </source>
</reference>
<gene>
    <name evidence="2" type="ORF">EYC84_003725</name>
</gene>